<proteinExistence type="predicted"/>
<accession>A0A413RDF7</accession>
<keyword evidence="2" id="KW-1185">Reference proteome</keyword>
<dbReference type="EMBL" id="QSFD01000001">
    <property type="protein sequence ID" value="RHA20779.1"/>
    <property type="molecule type" value="Genomic_DNA"/>
</dbReference>
<evidence type="ECO:0000313" key="1">
    <source>
        <dbReference type="EMBL" id="RHA20779.1"/>
    </source>
</evidence>
<dbReference type="InterPro" id="IPR041881">
    <property type="entry name" value="PqqD_sf"/>
</dbReference>
<organism evidence="1 2">
    <name type="scientific">Eubacterium ventriosum</name>
    <dbReference type="NCBI Taxonomy" id="39496"/>
    <lineage>
        <taxon>Bacteria</taxon>
        <taxon>Bacillati</taxon>
        <taxon>Bacillota</taxon>
        <taxon>Clostridia</taxon>
        <taxon>Eubacteriales</taxon>
        <taxon>Eubacteriaceae</taxon>
        <taxon>Eubacterium</taxon>
    </lineage>
</organism>
<reference evidence="1 2" key="1">
    <citation type="submission" date="2018-08" db="EMBL/GenBank/DDBJ databases">
        <title>A genome reference for cultivated species of the human gut microbiota.</title>
        <authorList>
            <person name="Zou Y."/>
            <person name="Xue W."/>
            <person name="Luo G."/>
        </authorList>
    </citation>
    <scope>NUCLEOTIDE SEQUENCE [LARGE SCALE GENOMIC DNA]</scope>
    <source>
        <strain evidence="1 2">AM44-11BH</strain>
    </source>
</reference>
<sequence length="111" mass="13305">MKEKKNYIDNIPRINDMKWEVLEDGIVEIIVENTGFYNKVAQRLFKKPRYSFIKLDEYGSFVWQQIDGKKSIYEIGKELGNKHKGASNQLYERLSKYFGILERNKYIVFEK</sequence>
<dbReference type="InterPro" id="IPR008792">
    <property type="entry name" value="PQQD"/>
</dbReference>
<evidence type="ECO:0000313" key="2">
    <source>
        <dbReference type="Proteomes" id="UP000284779"/>
    </source>
</evidence>
<gene>
    <name evidence="1" type="ORF">DW944_01010</name>
</gene>
<dbReference type="Proteomes" id="UP000284779">
    <property type="component" value="Unassembled WGS sequence"/>
</dbReference>
<comment type="caution">
    <text evidence="1">The sequence shown here is derived from an EMBL/GenBank/DDBJ whole genome shotgun (WGS) entry which is preliminary data.</text>
</comment>
<name>A0A413RDF7_9FIRM</name>
<protein>
    <submittedName>
        <fullName evidence="1">PqqD family protein</fullName>
    </submittedName>
</protein>
<dbReference type="Pfam" id="PF05402">
    <property type="entry name" value="PqqD"/>
    <property type="match status" value="1"/>
</dbReference>
<dbReference type="AlphaFoldDB" id="A0A413RDF7"/>
<dbReference type="Gene3D" id="1.10.10.1150">
    <property type="entry name" value="Coenzyme PQQ synthesis protein D (PqqD)"/>
    <property type="match status" value="1"/>
</dbReference>
<dbReference type="RefSeq" id="WP_117969288.1">
    <property type="nucleotide sequence ID" value="NZ_CAUBDO010000001.1"/>
</dbReference>